<dbReference type="SUPFAM" id="SSF55785">
    <property type="entry name" value="PYP-like sensor domain (PAS domain)"/>
    <property type="match status" value="1"/>
</dbReference>
<evidence type="ECO:0000259" key="1">
    <source>
        <dbReference type="Pfam" id="PF08447"/>
    </source>
</evidence>
<protein>
    <submittedName>
        <fullName evidence="2">Diguanylate cyclase</fullName>
    </submittedName>
</protein>
<organism evidence="2 3">
    <name type="scientific">Methylobacterium currus</name>
    <dbReference type="NCBI Taxonomy" id="2051553"/>
    <lineage>
        <taxon>Bacteria</taxon>
        <taxon>Pseudomonadati</taxon>
        <taxon>Pseudomonadota</taxon>
        <taxon>Alphaproteobacteria</taxon>
        <taxon>Hyphomicrobiales</taxon>
        <taxon>Methylobacteriaceae</taxon>
        <taxon>Methylobacterium</taxon>
    </lineage>
</organism>
<dbReference type="EMBL" id="CP028843">
    <property type="protein sequence ID" value="AWB19580.1"/>
    <property type="molecule type" value="Genomic_DNA"/>
</dbReference>
<dbReference type="InterPro" id="IPR013655">
    <property type="entry name" value="PAS_fold_3"/>
</dbReference>
<dbReference type="Gene3D" id="3.30.450.20">
    <property type="entry name" value="PAS domain"/>
    <property type="match status" value="1"/>
</dbReference>
<keyword evidence="3" id="KW-1185">Reference proteome</keyword>
<dbReference type="InterPro" id="IPR035965">
    <property type="entry name" value="PAS-like_dom_sf"/>
</dbReference>
<dbReference type="CDD" id="cd00130">
    <property type="entry name" value="PAS"/>
    <property type="match status" value="1"/>
</dbReference>
<reference evidence="2 3" key="1">
    <citation type="submission" date="2018-04" db="EMBL/GenBank/DDBJ databases">
        <title>Methylobacterium sp. PR1016A genome.</title>
        <authorList>
            <person name="Park W."/>
        </authorList>
    </citation>
    <scope>NUCLEOTIDE SEQUENCE [LARGE SCALE GENOMIC DNA]</scope>
    <source>
        <strain evidence="2 3">PR1016A</strain>
    </source>
</reference>
<dbReference type="InterPro" id="IPR000014">
    <property type="entry name" value="PAS"/>
</dbReference>
<name>A0A2R4WDI1_9HYPH</name>
<dbReference type="KEGG" id="mee:DA075_00380"/>
<gene>
    <name evidence="2" type="ORF">DA075_00380</name>
</gene>
<dbReference type="Pfam" id="PF08447">
    <property type="entry name" value="PAS_3"/>
    <property type="match status" value="1"/>
</dbReference>
<proteinExistence type="predicted"/>
<dbReference type="RefSeq" id="WP_099951505.1">
    <property type="nucleotide sequence ID" value="NZ_CP028843.1"/>
</dbReference>
<evidence type="ECO:0000313" key="3">
    <source>
        <dbReference type="Proteomes" id="UP000244755"/>
    </source>
</evidence>
<accession>A0A2R4WDI1</accession>
<dbReference type="AlphaFoldDB" id="A0A2R4WDI1"/>
<dbReference type="OrthoDB" id="8003951at2"/>
<feature type="domain" description="PAS fold-3" evidence="1">
    <location>
        <begin position="39"/>
        <end position="125"/>
    </location>
</feature>
<dbReference type="Proteomes" id="UP000244755">
    <property type="component" value="Chromosome 1"/>
</dbReference>
<evidence type="ECO:0000313" key="2">
    <source>
        <dbReference type="EMBL" id="AWB19580.1"/>
    </source>
</evidence>
<sequence>MIGDVEGRRGAGTARPSLPVTADMVGTWSWDIAGDRMHADDVAGSLFGADLDRLAKGAPLRVFAACIHPDDRDAVIARMQHGAAEGGSFVAEFRVRDAAGRTLWVLSRARYERGRDGRPARAHGILVDMTGSALSDTAYGHCVDARPDSPLEQAAEACIAAREALASADRPFLLKILDMLLLELGREIGKSLRRATLRRLS</sequence>